<name>A0A6N6VGC5_9HYPH</name>
<dbReference type="GO" id="GO:0043190">
    <property type="term" value="C:ATP-binding cassette (ABC) transporter complex"/>
    <property type="evidence" value="ECO:0007669"/>
    <property type="project" value="InterPro"/>
</dbReference>
<dbReference type="GO" id="GO:1904680">
    <property type="term" value="F:peptide transmembrane transporter activity"/>
    <property type="evidence" value="ECO:0007669"/>
    <property type="project" value="TreeGrafter"/>
</dbReference>
<keyword evidence="6" id="KW-1185">Reference proteome</keyword>
<evidence type="ECO:0000313" key="5">
    <source>
        <dbReference type="EMBL" id="KAB7739756.1"/>
    </source>
</evidence>
<dbReference type="PIRSF" id="PIRSF002741">
    <property type="entry name" value="MppA"/>
    <property type="match status" value="1"/>
</dbReference>
<dbReference type="GO" id="GO:0042884">
    <property type="term" value="P:microcin transport"/>
    <property type="evidence" value="ECO:0007669"/>
    <property type="project" value="TreeGrafter"/>
</dbReference>
<comment type="similarity">
    <text evidence="2">Belongs to the bacterial solute-binding protein 5 family.</text>
</comment>
<dbReference type="Gene3D" id="3.40.190.10">
    <property type="entry name" value="Periplasmic binding protein-like II"/>
    <property type="match status" value="1"/>
</dbReference>
<dbReference type="PANTHER" id="PTHR30290">
    <property type="entry name" value="PERIPLASMIC BINDING COMPONENT OF ABC TRANSPORTER"/>
    <property type="match status" value="1"/>
</dbReference>
<feature type="domain" description="Solute-binding protein family 5" evidence="4">
    <location>
        <begin position="70"/>
        <end position="483"/>
    </location>
</feature>
<dbReference type="Gene3D" id="3.10.105.10">
    <property type="entry name" value="Dipeptide-binding Protein, Domain 3"/>
    <property type="match status" value="1"/>
</dbReference>
<dbReference type="InterPro" id="IPR000914">
    <property type="entry name" value="SBP_5_dom"/>
</dbReference>
<dbReference type="GO" id="GO:0030288">
    <property type="term" value="C:outer membrane-bounded periplasmic space"/>
    <property type="evidence" value="ECO:0007669"/>
    <property type="project" value="TreeGrafter"/>
</dbReference>
<dbReference type="InterPro" id="IPR039424">
    <property type="entry name" value="SBP_5"/>
</dbReference>
<evidence type="ECO:0000256" key="1">
    <source>
        <dbReference type="ARBA" id="ARBA00004418"/>
    </source>
</evidence>
<dbReference type="Pfam" id="PF00496">
    <property type="entry name" value="SBP_bac_5"/>
    <property type="match status" value="1"/>
</dbReference>
<dbReference type="Proteomes" id="UP000468901">
    <property type="component" value="Unassembled WGS sequence"/>
</dbReference>
<proteinExistence type="inferred from homology"/>
<dbReference type="SUPFAM" id="SSF53850">
    <property type="entry name" value="Periplasmic binding protein-like II"/>
    <property type="match status" value="1"/>
</dbReference>
<protein>
    <submittedName>
        <fullName evidence="5">ABC transporter substrate-binding protein</fullName>
    </submittedName>
</protein>
<evidence type="ECO:0000313" key="6">
    <source>
        <dbReference type="Proteomes" id="UP000468901"/>
    </source>
</evidence>
<reference evidence="5 6" key="1">
    <citation type="submission" date="2019-09" db="EMBL/GenBank/DDBJ databases">
        <title>Parvibaculum sedimenti sp. nov., isolated from sediment.</title>
        <authorList>
            <person name="Wang Y."/>
        </authorList>
    </citation>
    <scope>NUCLEOTIDE SEQUENCE [LARGE SCALE GENOMIC DNA]</scope>
    <source>
        <strain evidence="5 6">HXT-9</strain>
    </source>
</reference>
<accession>A0A6N6VGC5</accession>
<dbReference type="GO" id="GO:0015833">
    <property type="term" value="P:peptide transport"/>
    <property type="evidence" value="ECO:0007669"/>
    <property type="project" value="TreeGrafter"/>
</dbReference>
<keyword evidence="3" id="KW-0732">Signal</keyword>
<evidence type="ECO:0000259" key="4">
    <source>
        <dbReference type="Pfam" id="PF00496"/>
    </source>
</evidence>
<comment type="caution">
    <text evidence="5">The sequence shown here is derived from an EMBL/GenBank/DDBJ whole genome shotgun (WGS) entry which is preliminary data.</text>
</comment>
<dbReference type="EMBL" id="WESC01000009">
    <property type="protein sequence ID" value="KAB7739756.1"/>
    <property type="molecule type" value="Genomic_DNA"/>
</dbReference>
<evidence type="ECO:0000256" key="3">
    <source>
        <dbReference type="ARBA" id="ARBA00022729"/>
    </source>
</evidence>
<comment type="subcellular location">
    <subcellularLocation>
        <location evidence="1">Periplasm</location>
    </subcellularLocation>
</comment>
<evidence type="ECO:0000256" key="2">
    <source>
        <dbReference type="ARBA" id="ARBA00005695"/>
    </source>
</evidence>
<dbReference type="PANTHER" id="PTHR30290:SF64">
    <property type="entry name" value="ABC TRANSPORTER PERIPLASMIC BINDING PROTEIN"/>
    <property type="match status" value="1"/>
</dbReference>
<organism evidence="5 6">
    <name type="scientific">Parvibaculum sedimenti</name>
    <dbReference type="NCBI Taxonomy" id="2608632"/>
    <lineage>
        <taxon>Bacteria</taxon>
        <taxon>Pseudomonadati</taxon>
        <taxon>Pseudomonadota</taxon>
        <taxon>Alphaproteobacteria</taxon>
        <taxon>Hyphomicrobiales</taxon>
        <taxon>Parvibaculaceae</taxon>
        <taxon>Parvibaculum</taxon>
    </lineage>
</organism>
<gene>
    <name evidence="5" type="ORF">F2P47_11450</name>
</gene>
<sequence length="573" mass="64836">MHGEPAYPAGFKAFDYVNPDAPKGGTIRFGAVGSFDSFNPFIVRGTPAVGLREFVFESLMARGYDESFSLYGLLAESIETAPDRSWVAFRLRKEARFSDGTPVTVDDVVFSLETLRDKGRPNYKSYYGKVERIERPDARSVKFYFRRDPGEESADREMPLILGLMPILPKHVYEKRAFDESSLEVPVGSGPYLVDEVKPGSRISYRLNPNYWGAGLAVNRGRNNIEHVVYDYYRDSNASFEAFKAGLYDARPEEDPGRWTSEYDFPAVRQGHVRKLAFETAMPSGMKAMVFNTRRPVFADRRVRIALTYLFDFEWVNRSLYHDVYRRTQSYFDNSELSSHHRAAGIRERALLAPFPDAVTPEIMSRGYEAPVGDGNGLNRANRVKALSLLRDAGYTISAGQVVDAKSRKPLSFEILVATPADERLALVYANMARRSGIDVRVRNVDSSQYQGRLDAYDYDMIFFEWTSSLSPGNEQSFRWGSEAADAKGSYNFIGVKSKAVDATISALLAAKTKSDFVSAVRALDRVLLSGNYVIPLFYSPTQWVALWDRVKVPARTSIYGYRSDTWWIEDKH</sequence>
<dbReference type="AlphaFoldDB" id="A0A6N6VGC5"/>
<dbReference type="CDD" id="cd08497">
    <property type="entry name" value="MbnE-like"/>
    <property type="match status" value="1"/>
</dbReference>
<dbReference type="InterPro" id="IPR030678">
    <property type="entry name" value="Peptide/Ni-bd"/>
</dbReference>